<proteinExistence type="inferred from homology"/>
<dbReference type="OrthoDB" id="6381246at2759"/>
<reference evidence="3" key="1">
    <citation type="submission" date="2019-08" db="EMBL/GenBank/DDBJ databases">
        <title>The genome of the North American firefly Photinus pyralis.</title>
        <authorList>
            <consortium name="Photinus pyralis genome working group"/>
            <person name="Fallon T.R."/>
            <person name="Sander Lower S.E."/>
            <person name="Weng J.-K."/>
        </authorList>
    </citation>
    <scope>NUCLEOTIDE SEQUENCE</scope>
    <source>
        <strain evidence="3">TRF0915ILg1</strain>
        <tissue evidence="3">Whole body</tissue>
    </source>
</reference>
<gene>
    <name evidence="3" type="ORF">ILUMI_23878</name>
</gene>
<comment type="similarity">
    <text evidence="1">Belongs to the GSK-3-binding protein family.</text>
</comment>
<dbReference type="AlphaFoldDB" id="A0A8K0G1G9"/>
<dbReference type="PANTHER" id="PTHR35154:SF3">
    <property type="entry name" value="GBP PROTEIN"/>
    <property type="match status" value="1"/>
</dbReference>
<dbReference type="GO" id="GO:0005737">
    <property type="term" value="C:cytoplasm"/>
    <property type="evidence" value="ECO:0007669"/>
    <property type="project" value="TreeGrafter"/>
</dbReference>
<dbReference type="EMBL" id="VTPC01090630">
    <property type="protein sequence ID" value="KAF2882313.1"/>
    <property type="molecule type" value="Genomic_DNA"/>
</dbReference>
<dbReference type="PANTHER" id="PTHR35154">
    <property type="entry name" value="GBP PROTEIN"/>
    <property type="match status" value="1"/>
</dbReference>
<evidence type="ECO:0000256" key="2">
    <source>
        <dbReference type="SAM" id="MobiDB-lite"/>
    </source>
</evidence>
<name>A0A8K0G1G9_IGNLU</name>
<evidence type="ECO:0000313" key="4">
    <source>
        <dbReference type="Proteomes" id="UP000801492"/>
    </source>
</evidence>
<dbReference type="Proteomes" id="UP000801492">
    <property type="component" value="Unassembled WGS sequence"/>
</dbReference>
<organism evidence="3 4">
    <name type="scientific">Ignelater luminosus</name>
    <name type="common">Cucubano</name>
    <name type="synonym">Pyrophorus luminosus</name>
    <dbReference type="NCBI Taxonomy" id="2038154"/>
    <lineage>
        <taxon>Eukaryota</taxon>
        <taxon>Metazoa</taxon>
        <taxon>Ecdysozoa</taxon>
        <taxon>Arthropoda</taxon>
        <taxon>Hexapoda</taxon>
        <taxon>Insecta</taxon>
        <taxon>Pterygota</taxon>
        <taxon>Neoptera</taxon>
        <taxon>Endopterygota</taxon>
        <taxon>Coleoptera</taxon>
        <taxon>Polyphaga</taxon>
        <taxon>Elateriformia</taxon>
        <taxon>Elateroidea</taxon>
        <taxon>Elateridae</taxon>
        <taxon>Agrypninae</taxon>
        <taxon>Pyrophorini</taxon>
        <taxon>Ignelater</taxon>
    </lineage>
</organism>
<comment type="caution">
    <text evidence="3">The sequence shown here is derived from an EMBL/GenBank/DDBJ whole genome shotgun (WGS) entry which is preliminary data.</text>
</comment>
<protein>
    <submittedName>
        <fullName evidence="3">Uncharacterized protein</fullName>
    </submittedName>
</protein>
<dbReference type="InterPro" id="IPR008014">
    <property type="entry name" value="GSK3-bd"/>
</dbReference>
<keyword evidence="4" id="KW-1185">Reference proteome</keyword>
<feature type="region of interest" description="Disordered" evidence="2">
    <location>
        <begin position="1"/>
        <end position="22"/>
    </location>
</feature>
<accession>A0A8K0G1G9</accession>
<evidence type="ECO:0000256" key="1">
    <source>
        <dbReference type="ARBA" id="ARBA00010422"/>
    </source>
</evidence>
<feature type="compositionally biased region" description="Polar residues" evidence="2">
    <location>
        <begin position="8"/>
        <end position="18"/>
    </location>
</feature>
<evidence type="ECO:0000313" key="3">
    <source>
        <dbReference type="EMBL" id="KAF2882313.1"/>
    </source>
</evidence>
<sequence>MPSAEMRTMSNGNPTGNINPLPIRGPEFNISSKDVEGLVLEIKENLRLSATSMKAVPCSHLSRKSSRASPYRVPGKLCSCDTNSCEINRKNKRKLQHDTAQDDPYEFLQKLLRDGSLVNEAVRRVQLGLTPKQRYFYESDEEIASPVLQFCSQEN</sequence>